<name>A0A174IPQ9_9FIRM</name>
<dbReference type="InterPro" id="IPR044929">
    <property type="entry name" value="DNA/RNA_non-sp_Endonuclease_sf"/>
</dbReference>
<evidence type="ECO:0000259" key="1">
    <source>
        <dbReference type="Pfam" id="PF13930"/>
    </source>
</evidence>
<feature type="domain" description="Type VII secretion system protein EssD-like" evidence="1">
    <location>
        <begin position="97"/>
        <end position="223"/>
    </location>
</feature>
<accession>A0A174IPQ9</accession>
<dbReference type="InterPro" id="IPR044927">
    <property type="entry name" value="Endonuclea_NS_2"/>
</dbReference>
<dbReference type="EMBL" id="CYZL01000028">
    <property type="protein sequence ID" value="CUO88146.1"/>
    <property type="molecule type" value="Genomic_DNA"/>
</dbReference>
<proteinExistence type="predicted"/>
<sequence length="237" mass="26940">MIGLEHTKIAEVVASEISKKELNGFNEIKAENSLGKDICDSFWSQLFNSKIDSNKISENIEKIGAELYYSNIEVIDNRKKYMDDNGNVYRIENSLIPNNNYELNGYTYTTDAEGRIASVEGVLHMKDREGRLPIRDSIEDIGKGDQKEGDDRGHLIGDQFDGPNGLENMIPQDADINRRDFKNFENTLAEKVKDGETVKVKIEPIYEGDSHRPTDILVTYSINGVEDMRIFPNKKEN</sequence>
<protein>
    <recommendedName>
        <fullName evidence="1">Type VII secretion system protein EssD-like domain-containing protein</fullName>
    </recommendedName>
</protein>
<dbReference type="RefSeq" id="WP_055299540.1">
    <property type="nucleotide sequence ID" value="NZ_BLYK01000027.1"/>
</dbReference>
<gene>
    <name evidence="2" type="ORF">ERS852450_02593</name>
</gene>
<dbReference type="Gene3D" id="3.40.570.10">
    <property type="entry name" value="Extracellular Endonuclease, subunit A"/>
    <property type="match status" value="1"/>
</dbReference>
<evidence type="ECO:0000313" key="3">
    <source>
        <dbReference type="Proteomes" id="UP000095679"/>
    </source>
</evidence>
<reference evidence="2 3" key="1">
    <citation type="submission" date="2015-09" db="EMBL/GenBank/DDBJ databases">
        <authorList>
            <consortium name="Pathogen Informatics"/>
        </authorList>
    </citation>
    <scope>NUCLEOTIDE SEQUENCE [LARGE SCALE GENOMIC DNA]</scope>
    <source>
        <strain evidence="2 3">2789STDY5834835</strain>
    </source>
</reference>
<dbReference type="Pfam" id="PF13930">
    <property type="entry name" value="Endonuclea_NS_2"/>
    <property type="match status" value="1"/>
</dbReference>
<organism evidence="2 3">
    <name type="scientific">Anaerobutyricum hallii</name>
    <dbReference type="NCBI Taxonomy" id="39488"/>
    <lineage>
        <taxon>Bacteria</taxon>
        <taxon>Bacillati</taxon>
        <taxon>Bacillota</taxon>
        <taxon>Clostridia</taxon>
        <taxon>Lachnospirales</taxon>
        <taxon>Lachnospiraceae</taxon>
        <taxon>Anaerobutyricum</taxon>
    </lineage>
</organism>
<evidence type="ECO:0000313" key="2">
    <source>
        <dbReference type="EMBL" id="CUO88146.1"/>
    </source>
</evidence>
<dbReference type="Proteomes" id="UP000095679">
    <property type="component" value="Unassembled WGS sequence"/>
</dbReference>
<dbReference type="AlphaFoldDB" id="A0A174IPQ9"/>